<protein>
    <submittedName>
        <fullName evidence="1">Uncharacterized protein</fullName>
    </submittedName>
</protein>
<organism evidence="1 2">
    <name type="scientific">Mesomycoplasma ovipneumoniae 14811</name>
    <dbReference type="NCBI Taxonomy" id="1188239"/>
    <lineage>
        <taxon>Bacteria</taxon>
        <taxon>Bacillati</taxon>
        <taxon>Mycoplasmatota</taxon>
        <taxon>Mycoplasmoidales</taxon>
        <taxon>Metamycoplasmataceae</taxon>
        <taxon>Mesomycoplasma</taxon>
    </lineage>
</organism>
<proteinExistence type="predicted"/>
<comment type="caution">
    <text evidence="1">The sequence shown here is derived from an EMBL/GenBank/DDBJ whole genome shotgun (WGS) entry which is preliminary data.</text>
</comment>
<dbReference type="AlphaFoldDB" id="A0A014M2Z8"/>
<evidence type="ECO:0000313" key="1">
    <source>
        <dbReference type="EMBL" id="EXU61323.1"/>
    </source>
</evidence>
<accession>A0A014M2Z8</accession>
<name>A0A014M2Z8_9BACT</name>
<dbReference type="Proteomes" id="UP000020977">
    <property type="component" value="Unassembled WGS sequence"/>
</dbReference>
<gene>
    <name evidence="1" type="ORF">MOVI_1480</name>
</gene>
<dbReference type="RefSeq" id="WP_044284006.1">
    <property type="nucleotide sequence ID" value="NZ_JFAD01000011.1"/>
</dbReference>
<sequence length="111" mass="13553">MSVSFNKEQNSAQKKCPINERFVFNFRILSYSFRKLEISVEGLDRTIDYNSEYFFWFVENLIYFLSKNKYALRWDYEKITLFNLENLQLAENLDDFKSKFKLITTFDLEHN</sequence>
<reference evidence="1 2" key="1">
    <citation type="submission" date="2014-03" db="EMBL/GenBank/DDBJ databases">
        <title>Genome sequence of Mycoplasma ovipneumoniae strain 14811.</title>
        <authorList>
            <person name="Sirand-Pugnet P."/>
            <person name="Breton M."/>
            <person name="Dordet-Frisoni E."/>
            <person name="Baranowski E."/>
            <person name="Barre A."/>
            <person name="Couture C."/>
            <person name="Dupuy V."/>
            <person name="Gaurivaud P."/>
            <person name="Jacob D."/>
            <person name="Lemaitre C."/>
            <person name="Manso-Silvan L."/>
            <person name="Nikolski M."/>
            <person name="Nouvel L.-X."/>
            <person name="Poumarat F."/>
            <person name="Tardy F."/>
            <person name="Thebault P."/>
            <person name="Theil S."/>
            <person name="Citti C."/>
            <person name="Thiaucourt F."/>
            <person name="Blanchard A."/>
        </authorList>
    </citation>
    <scope>NUCLEOTIDE SEQUENCE [LARGE SCALE GENOMIC DNA]</scope>
    <source>
        <strain evidence="1 2">14811</strain>
    </source>
</reference>
<dbReference type="STRING" id="1188239.MOVI_1480"/>
<dbReference type="eggNOG" id="ENOG5030MWK">
    <property type="taxonomic scope" value="Bacteria"/>
</dbReference>
<dbReference type="EMBL" id="JFAD01000011">
    <property type="protein sequence ID" value="EXU61323.1"/>
    <property type="molecule type" value="Genomic_DNA"/>
</dbReference>
<evidence type="ECO:0000313" key="2">
    <source>
        <dbReference type="Proteomes" id="UP000020977"/>
    </source>
</evidence>